<organism evidence="2 3">
    <name type="scientific">Podarcis muralis</name>
    <name type="common">Wall lizard</name>
    <name type="synonym">Lacerta muralis</name>
    <dbReference type="NCBI Taxonomy" id="64176"/>
    <lineage>
        <taxon>Eukaryota</taxon>
        <taxon>Metazoa</taxon>
        <taxon>Chordata</taxon>
        <taxon>Craniata</taxon>
        <taxon>Vertebrata</taxon>
        <taxon>Euteleostomi</taxon>
        <taxon>Lepidosauria</taxon>
        <taxon>Squamata</taxon>
        <taxon>Bifurcata</taxon>
        <taxon>Unidentata</taxon>
        <taxon>Episquamata</taxon>
        <taxon>Laterata</taxon>
        <taxon>Lacertibaenia</taxon>
        <taxon>Lacertidae</taxon>
        <taxon>Podarcis</taxon>
    </lineage>
</organism>
<dbReference type="AlphaFoldDB" id="A0A670IK24"/>
<dbReference type="InterPro" id="IPR044926">
    <property type="entry name" value="RGS_subdomain_2"/>
</dbReference>
<dbReference type="Gene3D" id="1.10.196.10">
    <property type="match status" value="1"/>
</dbReference>
<dbReference type="Proteomes" id="UP000472272">
    <property type="component" value="Chromosome 6"/>
</dbReference>
<dbReference type="FunFam" id="1.10.167.10:FF:000001">
    <property type="entry name" value="Putative regulator of g-protein signaling 12"/>
    <property type="match status" value="1"/>
</dbReference>
<dbReference type="Pfam" id="PF00615">
    <property type="entry name" value="RGS"/>
    <property type="match status" value="1"/>
</dbReference>
<proteinExistence type="predicted"/>
<evidence type="ECO:0000259" key="1">
    <source>
        <dbReference type="PROSITE" id="PS50132"/>
    </source>
</evidence>
<reference evidence="2 3" key="1">
    <citation type="journal article" date="2019" name="Proc. Natl. Acad. Sci. U.S.A.">
        <title>Regulatory changes in pterin and carotenoid genes underlie balanced color polymorphisms in the wall lizard.</title>
        <authorList>
            <person name="Andrade P."/>
            <person name="Pinho C."/>
            <person name="Perez I de Lanuza G."/>
            <person name="Afonso S."/>
            <person name="Brejcha J."/>
            <person name="Rubin C.J."/>
            <person name="Wallerman O."/>
            <person name="Pereira P."/>
            <person name="Sabatino S.J."/>
            <person name="Bellati A."/>
            <person name="Pellitteri-Rosa D."/>
            <person name="Bosakova Z."/>
            <person name="Bunikis I."/>
            <person name="Carretero M.A."/>
            <person name="Feiner N."/>
            <person name="Marsik P."/>
            <person name="Pauperio F."/>
            <person name="Salvi D."/>
            <person name="Soler L."/>
            <person name="While G.M."/>
            <person name="Uller T."/>
            <person name="Font E."/>
            <person name="Andersson L."/>
            <person name="Carneiro M."/>
        </authorList>
    </citation>
    <scope>NUCLEOTIDE SEQUENCE</scope>
</reference>
<dbReference type="PANTHER" id="PTHR10845">
    <property type="entry name" value="REGULATOR OF G PROTEIN SIGNALING"/>
    <property type="match status" value="1"/>
</dbReference>
<dbReference type="Ensembl" id="ENSPMRT00000012739.1">
    <property type="protein sequence ID" value="ENSPMRP00000011929.1"/>
    <property type="gene ID" value="ENSPMRG00000007963.1"/>
</dbReference>
<dbReference type="PANTHER" id="PTHR10845:SF160">
    <property type="entry name" value="REGULATOR OF G-PROTEIN SIGNALING 21"/>
    <property type="match status" value="1"/>
</dbReference>
<keyword evidence="3" id="KW-1185">Reference proteome</keyword>
<dbReference type="GO" id="GO:0019226">
    <property type="term" value="P:transmission of nerve impulse"/>
    <property type="evidence" value="ECO:0007669"/>
    <property type="project" value="Ensembl"/>
</dbReference>
<dbReference type="InterPro" id="IPR024066">
    <property type="entry name" value="RGS_subdom1/3"/>
</dbReference>
<dbReference type="InterPro" id="IPR016137">
    <property type="entry name" value="RGS"/>
</dbReference>
<feature type="domain" description="RGS" evidence="1">
    <location>
        <begin position="78"/>
        <end position="184"/>
    </location>
</feature>
<dbReference type="PRINTS" id="PR01301">
    <property type="entry name" value="RGSPROTEIN"/>
</dbReference>
<name>A0A670IK24_PODMU</name>
<evidence type="ECO:0000313" key="2">
    <source>
        <dbReference type="Ensembl" id="ENSPMRP00000011929.1"/>
    </source>
</evidence>
<dbReference type="PROSITE" id="PS50132">
    <property type="entry name" value="RGS"/>
    <property type="match status" value="1"/>
</dbReference>
<gene>
    <name evidence="2" type="primary">RGS21</name>
</gene>
<dbReference type="GO" id="GO:0050913">
    <property type="term" value="P:sensory perception of bitter taste"/>
    <property type="evidence" value="ECO:0007669"/>
    <property type="project" value="Ensembl"/>
</dbReference>
<dbReference type="GO" id="GO:0050916">
    <property type="term" value="P:sensory perception of sweet taste"/>
    <property type="evidence" value="ECO:0007669"/>
    <property type="project" value="Ensembl"/>
</dbReference>
<protein>
    <submittedName>
        <fullName evidence="2">Regulator of G protein signaling 21</fullName>
    </submittedName>
</protein>
<dbReference type="SUPFAM" id="SSF48097">
    <property type="entry name" value="Regulator of G-protein signaling, RGS"/>
    <property type="match status" value="1"/>
</dbReference>
<dbReference type="InterPro" id="IPR036305">
    <property type="entry name" value="RGS_sf"/>
</dbReference>
<dbReference type="Gene3D" id="1.10.167.10">
    <property type="entry name" value="Regulator of G-protein Signalling 4, domain 2"/>
    <property type="match status" value="1"/>
</dbReference>
<dbReference type="SMART" id="SM00315">
    <property type="entry name" value="RGS"/>
    <property type="match status" value="1"/>
</dbReference>
<accession>A0A670IK24</accession>
<evidence type="ECO:0000313" key="3">
    <source>
        <dbReference type="Proteomes" id="UP000472272"/>
    </source>
</evidence>
<reference evidence="2" key="2">
    <citation type="submission" date="2025-08" db="UniProtKB">
        <authorList>
            <consortium name="Ensembl"/>
        </authorList>
    </citation>
    <scope>IDENTIFICATION</scope>
</reference>
<dbReference type="GO" id="GO:0050917">
    <property type="term" value="P:sensory perception of umami taste"/>
    <property type="evidence" value="ECO:0007669"/>
    <property type="project" value="Ensembl"/>
</dbReference>
<dbReference type="GeneTree" id="ENSGT00940000161004"/>
<sequence length="207" mass="23402">ICRSLQTALPCILLTSSGFKTQVSSNQTVLKEGLGMHETTQPKASRTISIDFSGVSMTGFLPTRLLVPQLCFLISVDGLDAFRTFLKSEFSEENIEFWLACEDFKKTKSAAKIASKAKKIYSEFIQTDAPKEINIDFNTRDHITQTISEPTLQCFDDAQSLIYSLMAKDSFPRFLKSEAYKELTKKQQNGNQKRWLSACMLKEQLSQ</sequence>
<reference evidence="2" key="3">
    <citation type="submission" date="2025-09" db="UniProtKB">
        <authorList>
            <consortium name="Ensembl"/>
        </authorList>
    </citation>
    <scope>IDENTIFICATION</scope>
</reference>